<feature type="region of interest" description="Disordered" evidence="6">
    <location>
        <begin position="620"/>
        <end position="643"/>
    </location>
</feature>
<dbReference type="GO" id="GO:0008270">
    <property type="term" value="F:zinc ion binding"/>
    <property type="evidence" value="ECO:0007669"/>
    <property type="project" value="InterPro"/>
</dbReference>
<dbReference type="SMART" id="SM00906">
    <property type="entry name" value="Fungal_trans"/>
    <property type="match status" value="1"/>
</dbReference>
<evidence type="ECO:0000256" key="2">
    <source>
        <dbReference type="ARBA" id="ARBA00023015"/>
    </source>
</evidence>
<dbReference type="CDD" id="cd12148">
    <property type="entry name" value="fungal_TF_MHR"/>
    <property type="match status" value="1"/>
</dbReference>
<comment type="caution">
    <text evidence="8">The sequence shown here is derived from an EMBL/GenBank/DDBJ whole genome shotgun (WGS) entry which is preliminary data.</text>
</comment>
<evidence type="ECO:0000256" key="5">
    <source>
        <dbReference type="ARBA" id="ARBA00023242"/>
    </source>
</evidence>
<evidence type="ECO:0000313" key="8">
    <source>
        <dbReference type="EMBL" id="KAF9888248.1"/>
    </source>
</evidence>
<evidence type="ECO:0000313" key="9">
    <source>
        <dbReference type="Proteomes" id="UP001194746"/>
    </source>
</evidence>
<dbReference type="GO" id="GO:0006351">
    <property type="term" value="P:DNA-templated transcription"/>
    <property type="evidence" value="ECO:0007669"/>
    <property type="project" value="InterPro"/>
</dbReference>
<evidence type="ECO:0000256" key="6">
    <source>
        <dbReference type="SAM" id="MobiDB-lite"/>
    </source>
</evidence>
<evidence type="ECO:0000256" key="1">
    <source>
        <dbReference type="ARBA" id="ARBA00022833"/>
    </source>
</evidence>
<dbReference type="Proteomes" id="UP001194746">
    <property type="component" value="Unassembled WGS sequence"/>
</dbReference>
<dbReference type="InterPro" id="IPR052073">
    <property type="entry name" value="Amide_Lactam_Regulators"/>
</dbReference>
<reference evidence="8" key="2">
    <citation type="submission" date="2020-02" db="EMBL/GenBank/DDBJ databases">
        <authorList>
            <person name="Gilchrist C.L.M."/>
            <person name="Chooi Y.-H."/>
        </authorList>
    </citation>
    <scope>NUCLEOTIDE SEQUENCE</scope>
    <source>
        <strain evidence="8">MST-FP2251</strain>
    </source>
</reference>
<name>A0AAD4CL57_ASPNN</name>
<gene>
    <name evidence="8" type="ORF">FE257_008817</name>
</gene>
<dbReference type="Pfam" id="PF04082">
    <property type="entry name" value="Fungal_trans"/>
    <property type="match status" value="1"/>
</dbReference>
<keyword evidence="1" id="KW-0862">Zinc</keyword>
<dbReference type="PANTHER" id="PTHR47171:SF3">
    <property type="entry name" value="FARA-RELATED"/>
    <property type="match status" value="1"/>
</dbReference>
<dbReference type="GO" id="GO:0003677">
    <property type="term" value="F:DNA binding"/>
    <property type="evidence" value="ECO:0007669"/>
    <property type="project" value="UniProtKB-KW"/>
</dbReference>
<evidence type="ECO:0000256" key="4">
    <source>
        <dbReference type="ARBA" id="ARBA00023163"/>
    </source>
</evidence>
<keyword evidence="2" id="KW-0805">Transcription regulation</keyword>
<keyword evidence="5" id="KW-0539">Nucleus</keyword>
<reference evidence="8" key="1">
    <citation type="journal article" date="2019" name="Beilstein J. Org. Chem.">
        <title>Nanangenines: drimane sesquiterpenoids as the dominant metabolite cohort of a novel Australian fungus, Aspergillus nanangensis.</title>
        <authorList>
            <person name="Lacey H.J."/>
            <person name="Gilchrist C.L.M."/>
            <person name="Crombie A."/>
            <person name="Kalaitzis J.A."/>
            <person name="Vuong D."/>
            <person name="Rutledge P.J."/>
            <person name="Turner P."/>
            <person name="Pitt J.I."/>
            <person name="Lacey E."/>
            <person name="Chooi Y.H."/>
            <person name="Piggott A.M."/>
        </authorList>
    </citation>
    <scope>NUCLEOTIDE SEQUENCE</scope>
    <source>
        <strain evidence="8">MST-FP2251</strain>
    </source>
</reference>
<evidence type="ECO:0000256" key="3">
    <source>
        <dbReference type="ARBA" id="ARBA00023125"/>
    </source>
</evidence>
<dbReference type="AlphaFoldDB" id="A0AAD4CL57"/>
<dbReference type="InterPro" id="IPR007219">
    <property type="entry name" value="XnlR_reg_dom"/>
</dbReference>
<keyword evidence="9" id="KW-1185">Reference proteome</keyword>
<dbReference type="PANTHER" id="PTHR47171">
    <property type="entry name" value="FARA-RELATED"/>
    <property type="match status" value="1"/>
</dbReference>
<sequence length="708" mass="79002">MLGSDVRLFVLVNGARNQRCSNDNALCSFESMVQEELQESLCWQTPPHHGPGEVTERGDQASMDIAPQSAFPGPSNTFTSEQPISPTITPITDPVVDTREFRYATMLSLMNNNSIDKQSGMHQPVKLISGTNPLSALLGKDLKHTIVTNSCSFRTPDPVGGAVQSLIHNGSSLHSCDWESYYHSRGVSAARLQFMRAVHCFNLPPPAQCSQLLEIYFRYIHPMLPVVDRRDFLSMYYGTDNPPPLVLLQAVFLAASRYMESSGRTVDGIPEIRSHCDELHTKVRSLIEAEIVHERLAVIQASLIACLHWEGREGLNSALDSLSVAVRAGQEMGLHRKQGITPQSENDEQERLHRRIWWCTYTQDRWFAAQEGTPFIINEKDCNVEPLIQADLRGEDRVTSEVVLINLSLARVVEETVRCLYQAPEDLPIPSPLGVNVRQRLLQQLDTISDRIKSTLLSGLRANEALQMEPKSLSASMGSFTMAHLNAIRILVHRPFLLYCEPPGSGVQFSRNECRYHAMNILTDLEVLLEHGLLRYSWPFTVYAVVNCLLIFWYDLSSSSSIPHDTLQKSHRSYLSVVNLLRVLGDTWWAAAAKHKLALALAQAANVLLSQGRQTSTIQVTHREPSSAVTNPTSRTTQNLIPSPRCDAHSASLDSENNPFNMPWPATDVCDNFDLSGYNGTEFWSSLGLDFDIDVAANIFSIEPSPTL</sequence>
<evidence type="ECO:0000259" key="7">
    <source>
        <dbReference type="SMART" id="SM00906"/>
    </source>
</evidence>
<keyword evidence="3" id="KW-0238">DNA-binding</keyword>
<accession>A0AAD4CL57</accession>
<protein>
    <recommendedName>
        <fullName evidence="7">Xylanolytic transcriptional activator regulatory domain-containing protein</fullName>
    </recommendedName>
</protein>
<feature type="compositionally biased region" description="Polar residues" evidence="6">
    <location>
        <begin position="627"/>
        <end position="641"/>
    </location>
</feature>
<dbReference type="EMBL" id="VCAU01000049">
    <property type="protein sequence ID" value="KAF9888248.1"/>
    <property type="molecule type" value="Genomic_DNA"/>
</dbReference>
<proteinExistence type="predicted"/>
<feature type="domain" description="Xylanolytic transcriptional activator regulatory" evidence="7">
    <location>
        <begin position="318"/>
        <end position="392"/>
    </location>
</feature>
<organism evidence="8 9">
    <name type="scientific">Aspergillus nanangensis</name>
    <dbReference type="NCBI Taxonomy" id="2582783"/>
    <lineage>
        <taxon>Eukaryota</taxon>
        <taxon>Fungi</taxon>
        <taxon>Dikarya</taxon>
        <taxon>Ascomycota</taxon>
        <taxon>Pezizomycotina</taxon>
        <taxon>Eurotiomycetes</taxon>
        <taxon>Eurotiomycetidae</taxon>
        <taxon>Eurotiales</taxon>
        <taxon>Aspergillaceae</taxon>
        <taxon>Aspergillus</taxon>
        <taxon>Aspergillus subgen. Circumdati</taxon>
    </lineage>
</organism>
<keyword evidence="4" id="KW-0804">Transcription</keyword>